<name>A0A4Y2IMG6_ARAVE</name>
<gene>
    <name evidence="1" type="ORF">AVEN_253340_1</name>
    <name evidence="2" type="ORF">AVEN_86067_1</name>
</gene>
<proteinExistence type="predicted"/>
<evidence type="ECO:0000313" key="2">
    <source>
        <dbReference type="EMBL" id="GBM79048.1"/>
    </source>
</evidence>
<accession>A0A4Y2IMG6</accession>
<comment type="caution">
    <text evidence="1">The sequence shown here is derived from an EMBL/GenBank/DDBJ whole genome shotgun (WGS) entry which is preliminary data.</text>
</comment>
<dbReference type="AlphaFoldDB" id="A0A4Y2IMG6"/>
<reference evidence="1 3" key="1">
    <citation type="journal article" date="2019" name="Sci. Rep.">
        <title>Orb-weaving spider Araneus ventricosus genome elucidates the spidroin gene catalogue.</title>
        <authorList>
            <person name="Kono N."/>
            <person name="Nakamura H."/>
            <person name="Ohtoshi R."/>
            <person name="Moran D.A.P."/>
            <person name="Shinohara A."/>
            <person name="Yoshida Y."/>
            <person name="Fujiwara M."/>
            <person name="Mori M."/>
            <person name="Tomita M."/>
            <person name="Arakawa K."/>
        </authorList>
    </citation>
    <scope>NUCLEOTIDE SEQUENCE [LARGE SCALE GENOMIC DNA]</scope>
</reference>
<evidence type="ECO:0000313" key="3">
    <source>
        <dbReference type="Proteomes" id="UP000499080"/>
    </source>
</evidence>
<dbReference type="Proteomes" id="UP000499080">
    <property type="component" value="Unassembled WGS sequence"/>
</dbReference>
<keyword evidence="3" id="KW-1185">Reference proteome</keyword>
<sequence length="103" mass="12005">MTRTTPDLPLLSPNFRATPKGGRLVTTYELICNRPHTLRNFSGIGFQTWTLRLQSQDLPTRPTVPKRDRDVTRVFSRTFILSSRLEVNDRHPIFVKLSFQSQY</sequence>
<dbReference type="EMBL" id="BGPR01186661">
    <property type="protein sequence ID" value="GBM79048.1"/>
    <property type="molecule type" value="Genomic_DNA"/>
</dbReference>
<protein>
    <submittedName>
        <fullName evidence="1">Uncharacterized protein</fullName>
    </submittedName>
</protein>
<evidence type="ECO:0000313" key="1">
    <source>
        <dbReference type="EMBL" id="GBM78389.1"/>
    </source>
</evidence>
<dbReference type="EMBL" id="BGPR01186428">
    <property type="protein sequence ID" value="GBM78389.1"/>
    <property type="molecule type" value="Genomic_DNA"/>
</dbReference>
<organism evidence="1 3">
    <name type="scientific">Araneus ventricosus</name>
    <name type="common">Orbweaver spider</name>
    <name type="synonym">Epeira ventricosa</name>
    <dbReference type="NCBI Taxonomy" id="182803"/>
    <lineage>
        <taxon>Eukaryota</taxon>
        <taxon>Metazoa</taxon>
        <taxon>Ecdysozoa</taxon>
        <taxon>Arthropoda</taxon>
        <taxon>Chelicerata</taxon>
        <taxon>Arachnida</taxon>
        <taxon>Araneae</taxon>
        <taxon>Araneomorphae</taxon>
        <taxon>Entelegynae</taxon>
        <taxon>Araneoidea</taxon>
        <taxon>Araneidae</taxon>
        <taxon>Araneus</taxon>
    </lineage>
</organism>